<accession>A0A139H038</accession>
<dbReference type="EMBL" id="LFZN01000197">
    <property type="protein sequence ID" value="KXS95825.1"/>
    <property type="molecule type" value="Genomic_DNA"/>
</dbReference>
<proteinExistence type="predicted"/>
<dbReference type="Proteomes" id="UP000070133">
    <property type="component" value="Unassembled WGS sequence"/>
</dbReference>
<sequence length="70" mass="7856">MVADDQGWTMIAAMLFVEDASFTTFCIDAHEHLLSWMCVANTVEVEVGKASNWLRVVGGLIEEKRIKPDE</sequence>
<reference evidence="1 2" key="1">
    <citation type="submission" date="2015-07" db="EMBL/GenBank/DDBJ databases">
        <title>Comparative genomics of the Sigatoka disease complex on banana suggests a link between parallel evolutionary changes in Pseudocercospora fijiensis and Pseudocercospora eumusae and increased virulence on the banana host.</title>
        <authorList>
            <person name="Chang T.-C."/>
            <person name="Salvucci A."/>
            <person name="Crous P.W."/>
            <person name="Stergiopoulos I."/>
        </authorList>
    </citation>
    <scope>NUCLEOTIDE SEQUENCE [LARGE SCALE GENOMIC DNA]</scope>
    <source>
        <strain evidence="1 2">CBS 114824</strain>
    </source>
</reference>
<evidence type="ECO:0000313" key="1">
    <source>
        <dbReference type="EMBL" id="KXS95825.1"/>
    </source>
</evidence>
<comment type="caution">
    <text evidence="1">The sequence shown here is derived from an EMBL/GenBank/DDBJ whole genome shotgun (WGS) entry which is preliminary data.</text>
</comment>
<protein>
    <submittedName>
        <fullName evidence="1">Uncharacterized protein</fullName>
    </submittedName>
</protein>
<name>A0A139H038_9PEZI</name>
<evidence type="ECO:0000313" key="2">
    <source>
        <dbReference type="Proteomes" id="UP000070133"/>
    </source>
</evidence>
<organism evidence="1 2">
    <name type="scientific">Pseudocercospora eumusae</name>
    <dbReference type="NCBI Taxonomy" id="321146"/>
    <lineage>
        <taxon>Eukaryota</taxon>
        <taxon>Fungi</taxon>
        <taxon>Dikarya</taxon>
        <taxon>Ascomycota</taxon>
        <taxon>Pezizomycotina</taxon>
        <taxon>Dothideomycetes</taxon>
        <taxon>Dothideomycetidae</taxon>
        <taxon>Mycosphaerellales</taxon>
        <taxon>Mycosphaerellaceae</taxon>
        <taxon>Pseudocercospora</taxon>
    </lineage>
</organism>
<keyword evidence="2" id="KW-1185">Reference proteome</keyword>
<gene>
    <name evidence="1" type="ORF">AC578_1187</name>
</gene>
<dbReference type="AlphaFoldDB" id="A0A139H038"/>